<feature type="domain" description="VWFC" evidence="1">
    <location>
        <begin position="705"/>
        <end position="759"/>
    </location>
</feature>
<feature type="non-terminal residue" evidence="3">
    <location>
        <position position="1"/>
    </location>
</feature>
<reference evidence="3 4" key="1">
    <citation type="journal article" date="2021" name="Cell">
        <title>Tracing the genetic footprints of vertebrate landing in non-teleost ray-finned fishes.</title>
        <authorList>
            <person name="Bi X."/>
            <person name="Wang K."/>
            <person name="Yang L."/>
            <person name="Pan H."/>
            <person name="Jiang H."/>
            <person name="Wei Q."/>
            <person name="Fang M."/>
            <person name="Yu H."/>
            <person name="Zhu C."/>
            <person name="Cai Y."/>
            <person name="He Y."/>
            <person name="Gan X."/>
            <person name="Zeng H."/>
            <person name="Yu D."/>
            <person name="Zhu Y."/>
            <person name="Jiang H."/>
            <person name="Qiu Q."/>
            <person name="Yang H."/>
            <person name="Zhang Y.E."/>
            <person name="Wang W."/>
            <person name="Zhu M."/>
            <person name="He S."/>
            <person name="Zhang G."/>
        </authorList>
    </citation>
    <scope>NUCLEOTIDE SEQUENCE [LARGE SCALE GENOMIC DNA]</scope>
    <source>
        <strain evidence="3">Bchr_013</strain>
    </source>
</reference>
<dbReference type="PROSITE" id="PS51233">
    <property type="entry name" value="VWFD"/>
    <property type="match status" value="1"/>
</dbReference>
<dbReference type="Pfam" id="PF23337">
    <property type="entry name" value="PTHB1_pf"/>
    <property type="match status" value="1"/>
</dbReference>
<dbReference type="InterPro" id="IPR026511">
    <property type="entry name" value="PTHB1"/>
</dbReference>
<dbReference type="PANTHER" id="PTHR20991">
    <property type="entry name" value="PARATHYROID HORMONE-RESPONSIVE B1 GENE"/>
    <property type="match status" value="1"/>
</dbReference>
<accession>A0A8X8BSI4</accession>
<feature type="non-terminal residue" evidence="3">
    <location>
        <position position="1050"/>
    </location>
</feature>
<dbReference type="SMART" id="SM00216">
    <property type="entry name" value="VWD"/>
    <property type="match status" value="1"/>
</dbReference>
<dbReference type="InterPro" id="IPR001846">
    <property type="entry name" value="VWF_type-D"/>
</dbReference>
<feature type="domain" description="VWFD" evidence="2">
    <location>
        <begin position="831"/>
        <end position="1003"/>
    </location>
</feature>
<dbReference type="Proteomes" id="UP000886611">
    <property type="component" value="Unassembled WGS sequence"/>
</dbReference>
<evidence type="ECO:0000259" key="1">
    <source>
        <dbReference type="PROSITE" id="PS50184"/>
    </source>
</evidence>
<evidence type="ECO:0000259" key="2">
    <source>
        <dbReference type="PROSITE" id="PS51233"/>
    </source>
</evidence>
<dbReference type="InterPro" id="IPR001007">
    <property type="entry name" value="VWF_dom"/>
</dbReference>
<dbReference type="PROSITE" id="PS50184">
    <property type="entry name" value="VWFC_2"/>
    <property type="match status" value="2"/>
</dbReference>
<name>A0A8X8BSI4_POLSE</name>
<evidence type="ECO:0000313" key="4">
    <source>
        <dbReference type="Proteomes" id="UP000886611"/>
    </source>
</evidence>
<dbReference type="Pfam" id="PF23338">
    <property type="entry name" value="PTHB1_hp"/>
    <property type="match status" value="1"/>
</dbReference>
<evidence type="ECO:0000313" key="3">
    <source>
        <dbReference type="EMBL" id="KAG2464892.1"/>
    </source>
</evidence>
<keyword evidence="4" id="KW-1185">Reference proteome</keyword>
<dbReference type="SMART" id="SM00214">
    <property type="entry name" value="VWC"/>
    <property type="match status" value="2"/>
</dbReference>
<dbReference type="InterPro" id="IPR055363">
    <property type="entry name" value="PTHB1_hp_dom"/>
</dbReference>
<dbReference type="Gene3D" id="6.20.200.20">
    <property type="match status" value="2"/>
</dbReference>
<dbReference type="InterPro" id="IPR055362">
    <property type="entry name" value="PTHB1_pf_dom"/>
</dbReference>
<dbReference type="SUPFAM" id="SSF57603">
    <property type="entry name" value="FnI-like domain"/>
    <property type="match status" value="2"/>
</dbReference>
<dbReference type="GO" id="GO:0016020">
    <property type="term" value="C:membrane"/>
    <property type="evidence" value="ECO:0007669"/>
    <property type="project" value="TreeGrafter"/>
</dbReference>
<dbReference type="InterPro" id="IPR055364">
    <property type="entry name" value="PTHB1_CtH_dom"/>
</dbReference>
<comment type="caution">
    <text evidence="3">The sequence shown here is derived from an EMBL/GenBank/DDBJ whole genome shotgun (WGS) entry which is preliminary data.</text>
</comment>
<dbReference type="GO" id="GO:0060271">
    <property type="term" value="P:cilium assembly"/>
    <property type="evidence" value="ECO:0007669"/>
    <property type="project" value="TreeGrafter"/>
</dbReference>
<dbReference type="PANTHER" id="PTHR20991:SF0">
    <property type="entry name" value="PROTEIN PTHB1"/>
    <property type="match status" value="1"/>
</dbReference>
<proteinExistence type="predicted"/>
<gene>
    <name evidence="3" type="primary">Bmper</name>
    <name evidence="3" type="ORF">GTO96_0009651</name>
</gene>
<organism evidence="3 4">
    <name type="scientific">Polypterus senegalus</name>
    <name type="common">Senegal bichir</name>
    <dbReference type="NCBI Taxonomy" id="55291"/>
    <lineage>
        <taxon>Eukaryota</taxon>
        <taxon>Metazoa</taxon>
        <taxon>Chordata</taxon>
        <taxon>Craniata</taxon>
        <taxon>Vertebrata</taxon>
        <taxon>Euteleostomi</taxon>
        <taxon>Actinopterygii</taxon>
        <taxon>Polypteriformes</taxon>
        <taxon>Polypteridae</taxon>
        <taxon>Polypterus</taxon>
    </lineage>
</organism>
<dbReference type="Pfam" id="PF00094">
    <property type="entry name" value="VWD"/>
    <property type="match status" value="1"/>
</dbReference>
<dbReference type="Pfam" id="PF23339">
    <property type="entry name" value="PTHB1_CtH"/>
    <property type="match status" value="1"/>
</dbReference>
<dbReference type="Pfam" id="PF00093">
    <property type="entry name" value="VWC"/>
    <property type="match status" value="1"/>
</dbReference>
<dbReference type="GO" id="GO:0034464">
    <property type="term" value="C:BBSome"/>
    <property type="evidence" value="ECO:0007669"/>
    <property type="project" value="InterPro"/>
</dbReference>
<sequence length="1050" mass="117563">MLVVRCVPQGRSWQACAQERGLEKSSSFEVRRRVGAAMSCSVSWVDTDRLAEGDMNGVRSRVQQMQRDLKGVIVTLSSSGNLQCSYLGTDPALFQAPRVEARDINYEELDVEMKELQQIIREMAKTQGVPRVAQCKFILPLKLVCSPTPPSKSVTCRITIDTNKPPVSLQDIFPDFVEKTEEEQVHAIGFQLVSGSRVTVLASKTSQRYRIQGEVFEDLWLITKELVERFEKHFANQGAKDFQCSFTGPIPLAEYYEVIDRHFELRLNAEKYQNFLAERAVQFRAIQRRLLTRFKDKTPAPLQNLDTLMDATYRQVIVLGDAAEENESALCQAFTRLKSATHLFLLLLRLWQSLNKEQMDILEATFLPLLQDTSQLGWEECVDAAVTHHLRTCLSRSPKEQALNLTSQLALPKDTVRLRKHISLLCDRMAKGGRLCLSAEGNAPIPVIMPGTLDNIVAFHPDLSGLPHKGALFSSCLVLDEAERGNCLPQMSHSHILLKCSVSRQRVEQGVLSQKLLCHSHPGAGDSAILTMNGWPAGGQLPDEAANSPKYGCSPLVATFCSVCAGRTCSKNKEVTCKREKCPLIPKDCALVVKQRGACCQKCKGCQIDGSHYNSSRRWQQPSQPCSQRVCQKCCQKKLIGHLESFWVSYKKSQPPLLRDPGESGGGGRSLLGKGVEVEREEEGFVLDCVLGVFGQRIVFDLSLGNCLFHSEVYEHGTSFQYDNCTTCVCKNSTVVCQRRCSRTGECHGESGQCCEECVSYVPAEEVKFCQDGNKMYRDGEMWPSTNCTLCACVKGKMECHKKECTPIQSCPPGKILNRNGCCPLCTEKPGVCTVFGDPHYNTFDGRTFNFQGTCQYVLAKDCSAAGSFQVLVKNDARKTRLFSWTKSVEYITNDVSISLHQHLSVKQNGTRISLPYETPHLHIDLEGYLLKLTTTTGLEISWDGDSFVEITAAPHLRGKLCGLCGNYNGHKRDDFIGGDGNFKFDVDDFAETWRVESNEVCHQLQKRPSPYLCPGSVKVKFRAHRECQKLKSWEFQKCHSTVDFTSFYR</sequence>
<protein>
    <submittedName>
        <fullName evidence="3">BMPER protein</fullName>
    </submittedName>
</protein>
<dbReference type="AlphaFoldDB" id="A0A8X8BSI4"/>
<dbReference type="PROSITE" id="PS01208">
    <property type="entry name" value="VWFC_1"/>
    <property type="match status" value="1"/>
</dbReference>
<dbReference type="Gene3D" id="2.10.70.10">
    <property type="entry name" value="Complement Module, domain 1"/>
    <property type="match status" value="1"/>
</dbReference>
<dbReference type="EMBL" id="JAATIS010002524">
    <property type="protein sequence ID" value="KAG2464892.1"/>
    <property type="molecule type" value="Genomic_DNA"/>
</dbReference>
<feature type="domain" description="VWFC" evidence="1">
    <location>
        <begin position="768"/>
        <end position="827"/>
    </location>
</feature>